<evidence type="ECO:0000256" key="1">
    <source>
        <dbReference type="ARBA" id="ARBA00004571"/>
    </source>
</evidence>
<evidence type="ECO:0000256" key="2">
    <source>
        <dbReference type="ARBA" id="ARBA00022448"/>
    </source>
</evidence>
<dbReference type="KEGG" id="sami:SAMIE_1025930"/>
<dbReference type="SUPFAM" id="SSF56935">
    <property type="entry name" value="Porins"/>
    <property type="match status" value="1"/>
</dbReference>
<evidence type="ECO:0000256" key="10">
    <source>
        <dbReference type="ARBA" id="ARBA00023237"/>
    </source>
</evidence>
<keyword evidence="8 12" id="KW-0798">TonB box</keyword>
<evidence type="ECO:0000256" key="7">
    <source>
        <dbReference type="ARBA" id="ARBA00023065"/>
    </source>
</evidence>
<dbReference type="InterPro" id="IPR039426">
    <property type="entry name" value="TonB-dep_rcpt-like"/>
</dbReference>
<proteinExistence type="inferred from homology"/>
<gene>
    <name evidence="16" type="ORF">SAMIE_1025930</name>
</gene>
<comment type="similarity">
    <text evidence="11 12">Belongs to the TonB-dependent receptor family.</text>
</comment>
<evidence type="ECO:0000256" key="5">
    <source>
        <dbReference type="ARBA" id="ARBA00022692"/>
    </source>
</evidence>
<keyword evidence="3 11" id="KW-1134">Transmembrane beta strand</keyword>
<sequence length="738" mass="78917">MSNRLMTLLLAGTSLAMACGVAQAQDAAPQGGATTGLDEIIVTAQRREENLQRAAVSVTAVSGDQLATRGVTTAQQLTQVAPALQVSPAAGPYTVFTIRSVSNFGGNAFSDPAIAVNMAGVYLATPTAVQGLFYDLERVEVLKGPQGTLYGRNATGGAINILPRRARIGERGMDFNLEVGNYARVATSGGINLPVSENSALRAAFQIVKRDGFFSDGTEDESGEAARLSYRIQPSSAVTIDIIGDYTHQGGRGGGATVVKRCGTQVCFYGDKWTSLSDQPGAYAPLAPQSRTQFIDSDYYGIAANIDIDTGFGTLTMIPAYRKADLRYNSTQAGFQILERQKPEQLSMEARLASPAGQRLGWLIGGYYLHTKADARSNTESAAARTYSDQLINTSGETAAGFGQLTFAVTPALRLTGGLRYTWEKKSSDSERYTVRNVPGPDPVIPVVPVGAPAFTVDQSLTFDAVTWRAGVEFDAGPRSLVYANVGTGFKAGGFFLGPPGANTYDPERVTAYTIGTKNRFFGNRLQINAEAFWLDYKDQQLGYVKLVPPAVVLVTENIGQVRTRGVEVEAELLVTQTTKLGLQAQWLDAKVKELIYNTIAPPAATSQCRITGTVVNCSGLRALRSPEWVFAGNIEQRFPLANGDSITASVFSRYESGRELDISYIPETHAGSSTRTDAVLTYTLADSSLSISAFVNNIEDKAVISNATPNPSYSANGVVAVTLRAPRTYGLRLSGKF</sequence>
<feature type="signal peptide" evidence="13">
    <location>
        <begin position="1"/>
        <end position="24"/>
    </location>
</feature>
<keyword evidence="10 11" id="KW-0998">Cell outer membrane</keyword>
<dbReference type="GO" id="GO:0009279">
    <property type="term" value="C:cell outer membrane"/>
    <property type="evidence" value="ECO:0007669"/>
    <property type="project" value="UniProtKB-SubCell"/>
</dbReference>
<feature type="domain" description="TonB-dependent receptor plug" evidence="15">
    <location>
        <begin position="51"/>
        <end position="158"/>
    </location>
</feature>
<reference evidence="16 17" key="1">
    <citation type="submission" date="2018-05" db="EMBL/GenBank/DDBJ databases">
        <title>Complete Genome Sequence of the Nonylphenol-Degrading Bacterium Sphingobium amiense DSM 16289T.</title>
        <authorList>
            <person name="Ootsuka M."/>
            <person name="Nishizawa T."/>
            <person name="Ohta H."/>
        </authorList>
    </citation>
    <scope>NUCLEOTIDE SEQUENCE [LARGE SCALE GENOMIC DNA]</scope>
    <source>
        <strain evidence="16 17">DSM 16289</strain>
    </source>
</reference>
<dbReference type="AlphaFoldDB" id="A0A494WE95"/>
<organism evidence="16 17">
    <name type="scientific">Sphingobium amiense</name>
    <dbReference type="NCBI Taxonomy" id="135719"/>
    <lineage>
        <taxon>Bacteria</taxon>
        <taxon>Pseudomonadati</taxon>
        <taxon>Pseudomonadota</taxon>
        <taxon>Alphaproteobacteria</taxon>
        <taxon>Sphingomonadales</taxon>
        <taxon>Sphingomonadaceae</taxon>
        <taxon>Sphingobium</taxon>
    </lineage>
</organism>
<dbReference type="GO" id="GO:0006826">
    <property type="term" value="P:iron ion transport"/>
    <property type="evidence" value="ECO:0007669"/>
    <property type="project" value="UniProtKB-KW"/>
</dbReference>
<keyword evidence="4" id="KW-0410">Iron transport</keyword>
<dbReference type="InterPro" id="IPR012910">
    <property type="entry name" value="Plug_dom"/>
</dbReference>
<comment type="subcellular location">
    <subcellularLocation>
        <location evidence="1 11">Cell outer membrane</location>
        <topology evidence="1 11">Multi-pass membrane protein</topology>
    </subcellularLocation>
</comment>
<dbReference type="Pfam" id="PF07715">
    <property type="entry name" value="Plug"/>
    <property type="match status" value="1"/>
</dbReference>
<feature type="chain" id="PRO_5019838983" evidence="13">
    <location>
        <begin position="25"/>
        <end position="738"/>
    </location>
</feature>
<evidence type="ECO:0000256" key="3">
    <source>
        <dbReference type="ARBA" id="ARBA00022452"/>
    </source>
</evidence>
<evidence type="ECO:0000313" key="17">
    <source>
        <dbReference type="Proteomes" id="UP000279959"/>
    </source>
</evidence>
<evidence type="ECO:0000256" key="4">
    <source>
        <dbReference type="ARBA" id="ARBA00022496"/>
    </source>
</evidence>
<name>A0A494WE95_9SPHN</name>
<dbReference type="InterPro" id="IPR036942">
    <property type="entry name" value="Beta-barrel_TonB_sf"/>
</dbReference>
<protein>
    <submittedName>
        <fullName evidence="16">TonB-dependent receptor</fullName>
    </submittedName>
</protein>
<keyword evidence="2 11" id="KW-0813">Transport</keyword>
<keyword evidence="7" id="KW-0406">Ion transport</keyword>
<keyword evidence="17" id="KW-1185">Reference proteome</keyword>
<evidence type="ECO:0000256" key="8">
    <source>
        <dbReference type="ARBA" id="ARBA00023077"/>
    </source>
</evidence>
<keyword evidence="6" id="KW-0408">Iron</keyword>
<evidence type="ECO:0000256" key="13">
    <source>
        <dbReference type="SAM" id="SignalP"/>
    </source>
</evidence>
<evidence type="ECO:0000256" key="11">
    <source>
        <dbReference type="PROSITE-ProRule" id="PRU01360"/>
    </source>
</evidence>
<dbReference type="PROSITE" id="PS52016">
    <property type="entry name" value="TONB_DEPENDENT_REC_3"/>
    <property type="match status" value="1"/>
</dbReference>
<evidence type="ECO:0000313" key="16">
    <source>
        <dbReference type="EMBL" id="BBD99092.1"/>
    </source>
</evidence>
<evidence type="ECO:0000256" key="6">
    <source>
        <dbReference type="ARBA" id="ARBA00023004"/>
    </source>
</evidence>
<evidence type="ECO:0000256" key="9">
    <source>
        <dbReference type="ARBA" id="ARBA00023136"/>
    </source>
</evidence>
<dbReference type="InterPro" id="IPR000531">
    <property type="entry name" value="Beta-barrel_TonB"/>
</dbReference>
<dbReference type="Gene3D" id="2.40.170.20">
    <property type="entry name" value="TonB-dependent receptor, beta-barrel domain"/>
    <property type="match status" value="1"/>
</dbReference>
<feature type="domain" description="TonB-dependent receptor-like beta-barrel" evidence="14">
    <location>
        <begin position="276"/>
        <end position="699"/>
    </location>
</feature>
<dbReference type="RefSeq" id="WP_066701022.1">
    <property type="nucleotide sequence ID" value="NZ_AP018664.1"/>
</dbReference>
<dbReference type="PANTHER" id="PTHR32552">
    <property type="entry name" value="FERRICHROME IRON RECEPTOR-RELATED"/>
    <property type="match status" value="1"/>
</dbReference>
<dbReference type="PROSITE" id="PS51257">
    <property type="entry name" value="PROKAR_LIPOPROTEIN"/>
    <property type="match status" value="1"/>
</dbReference>
<keyword evidence="5 11" id="KW-0812">Transmembrane</keyword>
<evidence type="ECO:0000259" key="14">
    <source>
        <dbReference type="Pfam" id="PF00593"/>
    </source>
</evidence>
<dbReference type="Pfam" id="PF00593">
    <property type="entry name" value="TonB_dep_Rec_b-barrel"/>
    <property type="match status" value="1"/>
</dbReference>
<evidence type="ECO:0000259" key="15">
    <source>
        <dbReference type="Pfam" id="PF07715"/>
    </source>
</evidence>
<dbReference type="EMBL" id="AP018664">
    <property type="protein sequence ID" value="BBD99092.1"/>
    <property type="molecule type" value="Genomic_DNA"/>
</dbReference>
<dbReference type="Proteomes" id="UP000279959">
    <property type="component" value="Chromosome"/>
</dbReference>
<keyword evidence="13" id="KW-0732">Signal</keyword>
<dbReference type="PANTHER" id="PTHR32552:SF81">
    <property type="entry name" value="TONB-DEPENDENT OUTER MEMBRANE RECEPTOR"/>
    <property type="match status" value="1"/>
</dbReference>
<evidence type="ECO:0000256" key="12">
    <source>
        <dbReference type="RuleBase" id="RU003357"/>
    </source>
</evidence>
<keyword evidence="9 11" id="KW-0472">Membrane</keyword>
<keyword evidence="16" id="KW-0675">Receptor</keyword>
<accession>A0A494WE95</accession>